<dbReference type="InterPro" id="IPR036188">
    <property type="entry name" value="FAD/NAD-bd_sf"/>
</dbReference>
<name>A0A679HDX2_BACT4</name>
<dbReference type="Proteomes" id="UP000500882">
    <property type="component" value="Chromosome"/>
</dbReference>
<dbReference type="PANTHER" id="PTHR13847:SF201">
    <property type="entry name" value="PUTATIBE OXIDOREDUCTASE"/>
    <property type="match status" value="1"/>
</dbReference>
<dbReference type="SUPFAM" id="SSF51905">
    <property type="entry name" value="FAD/NAD(P)-binding domain"/>
    <property type="match status" value="1"/>
</dbReference>
<dbReference type="InterPro" id="IPR006076">
    <property type="entry name" value="FAD-dep_OxRdtase"/>
</dbReference>
<gene>
    <name evidence="2" type="ORF">BatF92_02290</name>
</gene>
<dbReference type="Gene3D" id="3.50.50.60">
    <property type="entry name" value="FAD/NAD(P)-binding domain"/>
    <property type="match status" value="1"/>
</dbReference>
<dbReference type="EMBL" id="AP022660">
    <property type="protein sequence ID" value="BCA48287.1"/>
    <property type="molecule type" value="Genomic_DNA"/>
</dbReference>
<dbReference type="GO" id="GO:0005737">
    <property type="term" value="C:cytoplasm"/>
    <property type="evidence" value="ECO:0007669"/>
    <property type="project" value="TreeGrafter"/>
</dbReference>
<dbReference type="PANTHER" id="PTHR13847">
    <property type="entry name" value="SARCOSINE DEHYDROGENASE-RELATED"/>
    <property type="match status" value="1"/>
</dbReference>
<reference evidence="2 3" key="1">
    <citation type="submission" date="2020-02" db="EMBL/GenBank/DDBJ databases">
        <title>Whole-genome sequencing and comparative analysis of the genomes of Bacteroides thetaiotaomicron and Escherichia coli isolated from a healthy resident in Vietnam.</title>
        <authorList>
            <person name="Mohsin M."/>
            <person name="Tanaka K."/>
            <person name="Kawahara R."/>
            <person name="Kondo S."/>
            <person name="Noguchi H."/>
            <person name="Motooka D."/>
            <person name="Nakamura S."/>
            <person name="Khong D.T."/>
            <person name="Nguyen T.N."/>
            <person name="Tran H.T."/>
            <person name="Yamamoto Y."/>
        </authorList>
    </citation>
    <scope>NUCLEOTIDE SEQUENCE [LARGE SCALE GENOMIC DNA]</scope>
    <source>
        <strain evidence="2 3">F9-2</strain>
    </source>
</reference>
<evidence type="ECO:0000313" key="3">
    <source>
        <dbReference type="Proteomes" id="UP000500882"/>
    </source>
</evidence>
<dbReference type="Gene3D" id="3.30.9.10">
    <property type="entry name" value="D-Amino Acid Oxidase, subunit A, domain 2"/>
    <property type="match status" value="1"/>
</dbReference>
<feature type="domain" description="FAD dependent oxidoreductase" evidence="1">
    <location>
        <begin position="2"/>
        <end position="329"/>
    </location>
</feature>
<sequence length="352" mass="40002">MVDKRSIATGSSIASTALLQYEIDVPLCEMAEIIGEDNAVSAYRASLASIADIEKVLKETGVDADFEKRPSLFYASIPKDIELIEKEYVIRKKHNLPVRLLEKEEIKKLYNIEVPGNALLNRVSAQMDAYKAATGLLLYHMKKDGLEIFTHTGVTECVEMPEGYIIETDRGHKIECKYVIIAAGFEAGKFLSREIMDLTSTYALVSHPVDSKDLWPEQCLIWETAEPYLYIRTTRGNRIIVGGEDEKFSDPERRDALLRKKTLVLEKKFRRLFPSIPFKTEMAWCGTFSTTKDGLPFIGNCPDKDRMFFDLGYGGNGITFSMIGAQIICKKLQGIDDERGRIFGYERIEKYW</sequence>
<organism evidence="2 3">
    <name type="scientific">Bacteroides thetaiotaomicron</name>
    <dbReference type="NCBI Taxonomy" id="818"/>
    <lineage>
        <taxon>Bacteria</taxon>
        <taxon>Pseudomonadati</taxon>
        <taxon>Bacteroidota</taxon>
        <taxon>Bacteroidia</taxon>
        <taxon>Bacteroidales</taxon>
        <taxon>Bacteroidaceae</taxon>
        <taxon>Bacteroides</taxon>
    </lineage>
</organism>
<proteinExistence type="predicted"/>
<dbReference type="Pfam" id="PF01266">
    <property type="entry name" value="DAO"/>
    <property type="match status" value="1"/>
</dbReference>
<dbReference type="AlphaFoldDB" id="A0A679HDX2"/>
<evidence type="ECO:0000313" key="2">
    <source>
        <dbReference type="EMBL" id="BCA48287.1"/>
    </source>
</evidence>
<protein>
    <submittedName>
        <fullName evidence="2">Oxidoreductase</fullName>
    </submittedName>
</protein>
<evidence type="ECO:0000259" key="1">
    <source>
        <dbReference type="Pfam" id="PF01266"/>
    </source>
</evidence>
<accession>A0A679HDX2</accession>